<keyword evidence="16" id="KW-1185">Reference proteome</keyword>
<evidence type="ECO:0000256" key="7">
    <source>
        <dbReference type="ARBA" id="ARBA00022741"/>
    </source>
</evidence>
<dbReference type="Pfam" id="PF00224">
    <property type="entry name" value="PK"/>
    <property type="match status" value="1"/>
</dbReference>
<dbReference type="GO" id="GO:0005524">
    <property type="term" value="F:ATP binding"/>
    <property type="evidence" value="ECO:0007669"/>
    <property type="project" value="UniProtKB-KW"/>
</dbReference>
<name>A0AAN7JL59_9MYRT</name>
<dbReference type="GO" id="GO:0016301">
    <property type="term" value="F:kinase activity"/>
    <property type="evidence" value="ECO:0007669"/>
    <property type="project" value="UniProtKB-KW"/>
</dbReference>
<comment type="pathway">
    <text evidence="2 13">Carbohydrate degradation; glycolysis; pyruvate from D-glyceraldehyde 3-phosphate: step 5/5.</text>
</comment>
<keyword evidence="9" id="KW-0067">ATP-binding</keyword>
<evidence type="ECO:0000313" key="15">
    <source>
        <dbReference type="EMBL" id="KAK4748507.1"/>
    </source>
</evidence>
<evidence type="ECO:0000256" key="5">
    <source>
        <dbReference type="ARBA" id="ARBA00022679"/>
    </source>
</evidence>
<dbReference type="PANTHER" id="PTHR11817">
    <property type="entry name" value="PYRUVATE KINASE"/>
    <property type="match status" value="1"/>
</dbReference>
<evidence type="ECO:0000256" key="8">
    <source>
        <dbReference type="ARBA" id="ARBA00022777"/>
    </source>
</evidence>
<evidence type="ECO:0000256" key="6">
    <source>
        <dbReference type="ARBA" id="ARBA00022723"/>
    </source>
</evidence>
<comment type="caution">
    <text evidence="15">The sequence shown here is derived from an EMBL/GenBank/DDBJ whole genome shotgun (WGS) entry which is preliminary data.</text>
</comment>
<dbReference type="EC" id="2.7.1.40" evidence="4 13"/>
<dbReference type="InterPro" id="IPR015793">
    <property type="entry name" value="Pyrv_Knase_brl"/>
</dbReference>
<feature type="domain" description="Pyruvate kinase barrel" evidence="14">
    <location>
        <begin position="7"/>
        <end position="91"/>
    </location>
</feature>
<proteinExistence type="inferred from homology"/>
<reference evidence="15 16" key="1">
    <citation type="journal article" date="2023" name="Hortic Res">
        <title>Pangenome of water caltrop reveals structural variations and asymmetric subgenome divergence after allopolyploidization.</title>
        <authorList>
            <person name="Zhang X."/>
            <person name="Chen Y."/>
            <person name="Wang L."/>
            <person name="Yuan Y."/>
            <person name="Fang M."/>
            <person name="Shi L."/>
            <person name="Lu R."/>
            <person name="Comes H.P."/>
            <person name="Ma Y."/>
            <person name="Chen Y."/>
            <person name="Huang G."/>
            <person name="Zhou Y."/>
            <person name="Zheng Z."/>
            <person name="Qiu Y."/>
        </authorList>
    </citation>
    <scope>NUCLEOTIDE SEQUENCE [LARGE SCALE GENOMIC DNA]</scope>
    <source>
        <tissue evidence="15">Roots</tissue>
    </source>
</reference>
<organism evidence="15 16">
    <name type="scientific">Trapa incisa</name>
    <dbReference type="NCBI Taxonomy" id="236973"/>
    <lineage>
        <taxon>Eukaryota</taxon>
        <taxon>Viridiplantae</taxon>
        <taxon>Streptophyta</taxon>
        <taxon>Embryophyta</taxon>
        <taxon>Tracheophyta</taxon>
        <taxon>Spermatophyta</taxon>
        <taxon>Magnoliopsida</taxon>
        <taxon>eudicotyledons</taxon>
        <taxon>Gunneridae</taxon>
        <taxon>Pentapetalae</taxon>
        <taxon>rosids</taxon>
        <taxon>malvids</taxon>
        <taxon>Myrtales</taxon>
        <taxon>Lythraceae</taxon>
        <taxon>Trapa</taxon>
    </lineage>
</organism>
<evidence type="ECO:0000259" key="14">
    <source>
        <dbReference type="Pfam" id="PF00224"/>
    </source>
</evidence>
<evidence type="ECO:0000256" key="4">
    <source>
        <dbReference type="ARBA" id="ARBA00012142"/>
    </source>
</evidence>
<evidence type="ECO:0000256" key="2">
    <source>
        <dbReference type="ARBA" id="ARBA00004997"/>
    </source>
</evidence>
<evidence type="ECO:0000256" key="3">
    <source>
        <dbReference type="ARBA" id="ARBA00008663"/>
    </source>
</evidence>
<dbReference type="SUPFAM" id="SSF51621">
    <property type="entry name" value="Phosphoenolpyruvate/pyruvate domain"/>
    <property type="match status" value="1"/>
</dbReference>
<evidence type="ECO:0000256" key="1">
    <source>
        <dbReference type="ARBA" id="ARBA00001958"/>
    </source>
</evidence>
<comment type="similarity">
    <text evidence="3 13">Belongs to the pyruvate kinase family.</text>
</comment>
<dbReference type="EMBL" id="JAXIOK010000019">
    <property type="protein sequence ID" value="KAK4748507.1"/>
    <property type="molecule type" value="Genomic_DNA"/>
</dbReference>
<dbReference type="GO" id="GO:0000287">
    <property type="term" value="F:magnesium ion binding"/>
    <property type="evidence" value="ECO:0007669"/>
    <property type="project" value="InterPro"/>
</dbReference>
<sequence length="91" mass="9802">MNLEGVIVQEIDSFMVAGVDLGMEIPVEKIFLAQKMIIYNYNIVGKPVVTVTQMLKSMIKSPGRPVQRANAILDGTDCVMLSTESAAGACP</sequence>
<protein>
    <recommendedName>
        <fullName evidence="4 13">Pyruvate kinase</fullName>
        <ecNumber evidence="4 13">2.7.1.40</ecNumber>
    </recommendedName>
</protein>
<evidence type="ECO:0000256" key="10">
    <source>
        <dbReference type="ARBA" id="ARBA00022842"/>
    </source>
</evidence>
<dbReference type="Gene3D" id="3.20.20.60">
    <property type="entry name" value="Phosphoenolpyruvate-binding domains"/>
    <property type="match status" value="1"/>
</dbReference>
<keyword evidence="8 13" id="KW-0418">Kinase</keyword>
<keyword evidence="5 13" id="KW-0808">Transferase</keyword>
<dbReference type="GO" id="GO:0004743">
    <property type="term" value="F:pyruvate kinase activity"/>
    <property type="evidence" value="ECO:0007669"/>
    <property type="project" value="UniProtKB-EC"/>
</dbReference>
<comment type="cofactor">
    <cofactor evidence="1">
        <name>K(+)</name>
        <dbReference type="ChEBI" id="CHEBI:29103"/>
    </cofactor>
</comment>
<evidence type="ECO:0000256" key="12">
    <source>
        <dbReference type="ARBA" id="ARBA00023317"/>
    </source>
</evidence>
<gene>
    <name evidence="15" type="ORF">SAY87_015093</name>
</gene>
<dbReference type="GO" id="GO:0030955">
    <property type="term" value="F:potassium ion binding"/>
    <property type="evidence" value="ECO:0007669"/>
    <property type="project" value="InterPro"/>
</dbReference>
<keyword evidence="10 13" id="KW-0460">Magnesium</keyword>
<keyword evidence="7" id="KW-0547">Nucleotide-binding</keyword>
<dbReference type="InterPro" id="IPR015813">
    <property type="entry name" value="Pyrv/PenolPyrv_kinase-like_dom"/>
</dbReference>
<comment type="catalytic activity">
    <reaction evidence="13">
        <text>pyruvate + ATP = phosphoenolpyruvate + ADP + H(+)</text>
        <dbReference type="Rhea" id="RHEA:18157"/>
        <dbReference type="ChEBI" id="CHEBI:15361"/>
        <dbReference type="ChEBI" id="CHEBI:15378"/>
        <dbReference type="ChEBI" id="CHEBI:30616"/>
        <dbReference type="ChEBI" id="CHEBI:58702"/>
        <dbReference type="ChEBI" id="CHEBI:456216"/>
        <dbReference type="EC" id="2.7.1.40"/>
    </reaction>
</comment>
<keyword evidence="6" id="KW-0479">Metal-binding</keyword>
<keyword evidence="11 13" id="KW-0324">Glycolysis</keyword>
<evidence type="ECO:0000256" key="13">
    <source>
        <dbReference type="RuleBase" id="RU000504"/>
    </source>
</evidence>
<accession>A0AAN7JL59</accession>
<evidence type="ECO:0000256" key="9">
    <source>
        <dbReference type="ARBA" id="ARBA00022840"/>
    </source>
</evidence>
<keyword evidence="12" id="KW-0670">Pyruvate</keyword>
<dbReference type="AlphaFoldDB" id="A0AAN7JL59"/>
<evidence type="ECO:0000313" key="16">
    <source>
        <dbReference type="Proteomes" id="UP001345219"/>
    </source>
</evidence>
<dbReference type="InterPro" id="IPR040442">
    <property type="entry name" value="Pyrv_kinase-like_dom_sf"/>
</dbReference>
<dbReference type="InterPro" id="IPR001697">
    <property type="entry name" value="Pyr_Knase"/>
</dbReference>
<dbReference type="Proteomes" id="UP001345219">
    <property type="component" value="Chromosome 12"/>
</dbReference>
<dbReference type="PRINTS" id="PR01050">
    <property type="entry name" value="PYRUVTKNASE"/>
</dbReference>
<evidence type="ECO:0000256" key="11">
    <source>
        <dbReference type="ARBA" id="ARBA00023152"/>
    </source>
</evidence>